<dbReference type="InterPro" id="IPR036926">
    <property type="entry name" value="Thymidate_synth/dCMP_Mease_sf"/>
</dbReference>
<feature type="domain" description="Thymidylate synthase/dCMP hydroxymethylase" evidence="4">
    <location>
        <begin position="6"/>
        <end position="235"/>
    </location>
</feature>
<reference evidence="5 6" key="1">
    <citation type="journal article" date="2015" name="Nature">
        <title>rRNA introns, odd ribosomes, and small enigmatic genomes across a large radiation of phyla.</title>
        <authorList>
            <person name="Brown C.T."/>
            <person name="Hug L.A."/>
            <person name="Thomas B.C."/>
            <person name="Sharon I."/>
            <person name="Castelle C.J."/>
            <person name="Singh A."/>
            <person name="Wilkins M.J."/>
            <person name="Williams K.H."/>
            <person name="Banfield J.F."/>
        </authorList>
    </citation>
    <scope>NUCLEOTIDE SEQUENCE [LARGE SCALE GENOMIC DNA]</scope>
</reference>
<evidence type="ECO:0000313" key="5">
    <source>
        <dbReference type="EMBL" id="KKR04547.1"/>
    </source>
</evidence>
<dbReference type="GO" id="GO:0032259">
    <property type="term" value="P:methylation"/>
    <property type="evidence" value="ECO:0007669"/>
    <property type="project" value="UniProtKB-KW"/>
</dbReference>
<proteinExistence type="predicted"/>
<evidence type="ECO:0000256" key="1">
    <source>
        <dbReference type="ARBA" id="ARBA00011947"/>
    </source>
</evidence>
<comment type="caution">
    <text evidence="5">The sequence shown here is derived from an EMBL/GenBank/DDBJ whole genome shotgun (WGS) entry which is preliminary data.</text>
</comment>
<gene>
    <name evidence="5" type="ORF">UT30_C0006G0041</name>
</gene>
<protein>
    <recommendedName>
        <fullName evidence="1">thymidylate synthase</fullName>
        <ecNumber evidence="1">2.1.1.45</ecNumber>
    </recommendedName>
</protein>
<dbReference type="AlphaFoldDB" id="A0A0G0QSD4"/>
<dbReference type="InterPro" id="IPR000398">
    <property type="entry name" value="Thymidylate_synthase"/>
</dbReference>
<evidence type="ECO:0000259" key="4">
    <source>
        <dbReference type="Pfam" id="PF00303"/>
    </source>
</evidence>
<dbReference type="GO" id="GO:0004799">
    <property type="term" value="F:thymidylate synthase activity"/>
    <property type="evidence" value="ECO:0007669"/>
    <property type="project" value="UniProtKB-EC"/>
</dbReference>
<dbReference type="Gene3D" id="3.30.572.10">
    <property type="entry name" value="Thymidylate synthase/dCMP hydroxymethylase domain"/>
    <property type="match status" value="1"/>
</dbReference>
<organism evidence="5 6">
    <name type="scientific">Candidatus Uhrbacteria bacterium GW2011_GWF2_39_13</name>
    <dbReference type="NCBI Taxonomy" id="1618995"/>
    <lineage>
        <taxon>Bacteria</taxon>
        <taxon>Candidatus Uhriibacteriota</taxon>
    </lineage>
</organism>
<dbReference type="CDD" id="cd00351">
    <property type="entry name" value="TS_Pyrimidine_HMase"/>
    <property type="match status" value="1"/>
</dbReference>
<evidence type="ECO:0000313" key="6">
    <source>
        <dbReference type="Proteomes" id="UP000033935"/>
    </source>
</evidence>
<dbReference type="GO" id="GO:0006231">
    <property type="term" value="P:dTMP biosynthetic process"/>
    <property type="evidence" value="ECO:0007669"/>
    <property type="project" value="InterPro"/>
</dbReference>
<dbReference type="Proteomes" id="UP000033935">
    <property type="component" value="Unassembled WGS sequence"/>
</dbReference>
<dbReference type="Pfam" id="PF00303">
    <property type="entry name" value="Thymidylat_synt"/>
    <property type="match status" value="1"/>
</dbReference>
<dbReference type="PRINTS" id="PR00108">
    <property type="entry name" value="THYMDSNTHASE"/>
</dbReference>
<keyword evidence="3" id="KW-0808">Transferase</keyword>
<sequence>MMSFDHQYQQALRQIMEEGIDIPNPWSGRVTRMVPGLTLRVDVGESFPLLTLRKIPLKLFIAEQIWFLMGENKPDWLRAYTKIWDDFLEEDGTIKAAYGYRWRHHFGRDQIHALIEHLSENPHSRHAVVVAWDPSDDGLAVDTKKNLPCPYTFTVNIAGGRLHLHNIIRSNDMILGCPHDVAGFALLQCILSQKLGVEPGIYTHSISNAHIYDNHFDAAREIMNRTHEHPPIQCRVPDTSYERALTGDTQLVDELFFHLKNQYQPLGPIKDLKITVNVY</sequence>
<dbReference type="EMBL" id="LBWG01000006">
    <property type="protein sequence ID" value="KKR04547.1"/>
    <property type="molecule type" value="Genomic_DNA"/>
</dbReference>
<evidence type="ECO:0000256" key="2">
    <source>
        <dbReference type="ARBA" id="ARBA00022603"/>
    </source>
</evidence>
<accession>A0A0G0QSD4</accession>
<dbReference type="SUPFAM" id="SSF55831">
    <property type="entry name" value="Thymidylate synthase/dCMP hydroxymethylase"/>
    <property type="match status" value="1"/>
</dbReference>
<dbReference type="GO" id="GO:0005829">
    <property type="term" value="C:cytosol"/>
    <property type="evidence" value="ECO:0007669"/>
    <property type="project" value="TreeGrafter"/>
</dbReference>
<dbReference type="PANTHER" id="PTHR11548">
    <property type="entry name" value="THYMIDYLATE SYNTHASE 1"/>
    <property type="match status" value="1"/>
</dbReference>
<dbReference type="EC" id="2.1.1.45" evidence="1"/>
<evidence type="ECO:0000256" key="3">
    <source>
        <dbReference type="ARBA" id="ARBA00022679"/>
    </source>
</evidence>
<dbReference type="PANTHER" id="PTHR11548:SF1">
    <property type="entry name" value="THYMIDYLATE SYNTHASE 1"/>
    <property type="match status" value="1"/>
</dbReference>
<dbReference type="InterPro" id="IPR023451">
    <property type="entry name" value="Thymidate_synth/dCMP_Mease_dom"/>
</dbReference>
<keyword evidence="2" id="KW-0489">Methyltransferase</keyword>
<name>A0A0G0QSD4_9BACT</name>
<dbReference type="InterPro" id="IPR045097">
    <property type="entry name" value="Thymidate_synth/dCMP_Mease"/>
</dbReference>